<proteinExistence type="predicted"/>
<evidence type="ECO:0000313" key="1">
    <source>
        <dbReference type="EMBL" id="VDP50596.1"/>
    </source>
</evidence>
<name>A0A3P8I4Q2_9TREM</name>
<dbReference type="EMBL" id="UZAL01029828">
    <property type="protein sequence ID" value="VDP50596.1"/>
    <property type="molecule type" value="Genomic_DNA"/>
</dbReference>
<dbReference type="Proteomes" id="UP000269396">
    <property type="component" value="Unassembled WGS sequence"/>
</dbReference>
<gene>
    <name evidence="1" type="ORF">SMTD_LOCUS9577</name>
</gene>
<reference evidence="1 2" key="1">
    <citation type="submission" date="2018-11" db="EMBL/GenBank/DDBJ databases">
        <authorList>
            <consortium name="Pathogen Informatics"/>
        </authorList>
    </citation>
    <scope>NUCLEOTIDE SEQUENCE [LARGE SCALE GENOMIC DNA]</scope>
    <source>
        <strain>Denwood</strain>
        <strain evidence="2">Zambia</strain>
    </source>
</reference>
<organism evidence="1 2">
    <name type="scientific">Schistosoma mattheei</name>
    <dbReference type="NCBI Taxonomy" id="31246"/>
    <lineage>
        <taxon>Eukaryota</taxon>
        <taxon>Metazoa</taxon>
        <taxon>Spiralia</taxon>
        <taxon>Lophotrochozoa</taxon>
        <taxon>Platyhelminthes</taxon>
        <taxon>Trematoda</taxon>
        <taxon>Digenea</taxon>
        <taxon>Strigeidida</taxon>
        <taxon>Schistosomatoidea</taxon>
        <taxon>Schistosomatidae</taxon>
        <taxon>Schistosoma</taxon>
    </lineage>
</organism>
<sequence>MFIPIINKIGPVLRGRQFTITTQESVSLPYCFRHIVNMSVQLLSRSLS</sequence>
<accession>A0A3P8I4Q2</accession>
<keyword evidence="2" id="KW-1185">Reference proteome</keyword>
<evidence type="ECO:0000313" key="2">
    <source>
        <dbReference type="Proteomes" id="UP000269396"/>
    </source>
</evidence>
<dbReference type="AlphaFoldDB" id="A0A3P8I4Q2"/>
<protein>
    <submittedName>
        <fullName evidence="1">Uncharacterized protein</fullName>
    </submittedName>
</protein>